<protein>
    <submittedName>
        <fullName evidence="2">Uncharacterized protein</fullName>
    </submittedName>
</protein>
<sequence>MTDDSQHTRQPGAPGQEGGDKDTNDLSDVKDVQRPDMLEKGRQVDQTPKDVTGEHDGIQPINQRR</sequence>
<gene>
    <name evidence="2" type="ORF">DFI_04795</name>
</gene>
<name>A0A221SUU3_9DEIO</name>
<dbReference type="OrthoDB" id="71903at2"/>
<evidence type="ECO:0000256" key="1">
    <source>
        <dbReference type="SAM" id="MobiDB-lite"/>
    </source>
</evidence>
<accession>A0A221SUU3</accession>
<dbReference type="KEGG" id="dfc:DFI_04795"/>
<evidence type="ECO:0000313" key="2">
    <source>
        <dbReference type="EMBL" id="ASN80415.1"/>
    </source>
</evidence>
<keyword evidence="3" id="KW-1185">Reference proteome</keyword>
<proteinExistence type="predicted"/>
<dbReference type="AlphaFoldDB" id="A0A221SUU3"/>
<organism evidence="2 3">
    <name type="scientific">Deinococcus ficus</name>
    <dbReference type="NCBI Taxonomy" id="317577"/>
    <lineage>
        <taxon>Bacteria</taxon>
        <taxon>Thermotogati</taxon>
        <taxon>Deinococcota</taxon>
        <taxon>Deinococci</taxon>
        <taxon>Deinococcales</taxon>
        <taxon>Deinococcaceae</taxon>
        <taxon>Deinococcus</taxon>
    </lineage>
</organism>
<feature type="region of interest" description="Disordered" evidence="1">
    <location>
        <begin position="1"/>
        <end position="65"/>
    </location>
</feature>
<feature type="compositionally biased region" description="Basic and acidic residues" evidence="1">
    <location>
        <begin position="18"/>
        <end position="57"/>
    </location>
</feature>
<dbReference type="Proteomes" id="UP000259030">
    <property type="component" value="Chromosome"/>
</dbReference>
<dbReference type="STRING" id="317577.GCA_000419625_00177"/>
<reference evidence="2 3" key="1">
    <citation type="submission" date="2017-05" db="EMBL/GenBank/DDBJ databases">
        <title>The complete genome sequence of Deinococcus ficus isolated from the rhizosphere of the Ficus religiosa L. in Taiwan.</title>
        <authorList>
            <person name="Wu K.-M."/>
            <person name="Liao T.-L."/>
            <person name="Liu Y.-M."/>
            <person name="Young C.-C."/>
            <person name="Tsai S.-F."/>
        </authorList>
    </citation>
    <scope>NUCLEOTIDE SEQUENCE [LARGE SCALE GENOMIC DNA]</scope>
    <source>
        <strain evidence="2 3">CC-FR2-10</strain>
    </source>
</reference>
<evidence type="ECO:0000313" key="3">
    <source>
        <dbReference type="Proteomes" id="UP000259030"/>
    </source>
</evidence>
<dbReference type="EMBL" id="CP021081">
    <property type="protein sequence ID" value="ASN80415.1"/>
    <property type="molecule type" value="Genomic_DNA"/>
</dbReference>
<dbReference type="RefSeq" id="WP_022799813.1">
    <property type="nucleotide sequence ID" value="NZ_ATTJ01000001.1"/>
</dbReference>